<dbReference type="KEGG" id="cwo:Cwoe_1466"/>
<feature type="domain" description="N-acetyltransferase" evidence="1">
    <location>
        <begin position="128"/>
        <end position="260"/>
    </location>
</feature>
<evidence type="ECO:0000313" key="3">
    <source>
        <dbReference type="Proteomes" id="UP000008229"/>
    </source>
</evidence>
<sequence>MAALTEEEAATAQAASVHATIALLANSSRDALAAGAYGLAASIVPGAPDERIANMVYGRAGALALGYHDVHDAYLRASVREWTVWIDAGNEAERAYLAARSYKQSETLTAMTRDLSQTPKTDARRGSVEIRSDEAIGVVGRINGAAHDSPELIEALSRKPRSEHVRAYSARLTGRPVSALMTIDVPTEDGRCDCTIAFVATHPEWQGQGFARRVLTTALNDAARRGCRAAVLQATEEGAWVYRSVGFVPSGGFELYRRRT</sequence>
<dbReference type="Proteomes" id="UP000008229">
    <property type="component" value="Chromosome"/>
</dbReference>
<dbReference type="RefSeq" id="WP_012932945.1">
    <property type="nucleotide sequence ID" value="NC_013739.1"/>
</dbReference>
<proteinExistence type="predicted"/>
<dbReference type="eggNOG" id="COG4552">
    <property type="taxonomic scope" value="Bacteria"/>
</dbReference>
<dbReference type="GO" id="GO:0016747">
    <property type="term" value="F:acyltransferase activity, transferring groups other than amino-acyl groups"/>
    <property type="evidence" value="ECO:0007669"/>
    <property type="project" value="InterPro"/>
</dbReference>
<protein>
    <submittedName>
        <fullName evidence="2">GCN5-related N-acetyltransferase</fullName>
    </submittedName>
</protein>
<reference evidence="2 3" key="1">
    <citation type="journal article" date="2010" name="Stand. Genomic Sci.">
        <title>Complete genome sequence of Conexibacter woesei type strain (ID131577).</title>
        <authorList>
            <person name="Pukall R."/>
            <person name="Lapidus A."/>
            <person name="Glavina Del Rio T."/>
            <person name="Copeland A."/>
            <person name="Tice H."/>
            <person name="Cheng J.-F."/>
            <person name="Lucas S."/>
            <person name="Chen F."/>
            <person name="Nolan M."/>
            <person name="Bruce D."/>
            <person name="Goodwin L."/>
            <person name="Pitluck S."/>
            <person name="Mavromatis K."/>
            <person name="Ivanova N."/>
            <person name="Ovchinnikova G."/>
            <person name="Pati A."/>
            <person name="Chen A."/>
            <person name="Palaniappan K."/>
            <person name="Land M."/>
            <person name="Hauser L."/>
            <person name="Chang Y.-J."/>
            <person name="Jeffries C.D."/>
            <person name="Chain P."/>
            <person name="Meincke L."/>
            <person name="Sims D."/>
            <person name="Brettin T."/>
            <person name="Detter J.C."/>
            <person name="Rohde M."/>
            <person name="Goeker M."/>
            <person name="Bristow J."/>
            <person name="Eisen J.A."/>
            <person name="Markowitz V."/>
            <person name="Kyrpides N.C."/>
            <person name="Klenk H.-P."/>
            <person name="Hugenholtz P."/>
        </authorList>
    </citation>
    <scope>NUCLEOTIDE SEQUENCE [LARGE SCALE GENOMIC DNA]</scope>
    <source>
        <strain evidence="3">DSM 14684 / CIP 108061 / JCM 11494 / NBRC 100937 / ID131577</strain>
    </source>
</reference>
<keyword evidence="2" id="KW-0808">Transferase</keyword>
<dbReference type="Pfam" id="PF00583">
    <property type="entry name" value="Acetyltransf_1"/>
    <property type="match status" value="1"/>
</dbReference>
<dbReference type="InterPro" id="IPR016181">
    <property type="entry name" value="Acyl_CoA_acyltransferase"/>
</dbReference>
<organism evidence="2 3">
    <name type="scientific">Conexibacter woesei (strain DSM 14684 / CCUG 47730 / CIP 108061 / JCM 11494 / NBRC 100937 / ID131577)</name>
    <dbReference type="NCBI Taxonomy" id="469383"/>
    <lineage>
        <taxon>Bacteria</taxon>
        <taxon>Bacillati</taxon>
        <taxon>Actinomycetota</taxon>
        <taxon>Thermoleophilia</taxon>
        <taxon>Solirubrobacterales</taxon>
        <taxon>Conexibacteraceae</taxon>
        <taxon>Conexibacter</taxon>
    </lineage>
</organism>
<dbReference type="OrthoDB" id="5243104at2"/>
<reference evidence="3" key="2">
    <citation type="submission" date="2010-01" db="EMBL/GenBank/DDBJ databases">
        <title>The complete genome of Conexibacter woesei DSM 14684.</title>
        <authorList>
            <consortium name="US DOE Joint Genome Institute (JGI-PGF)"/>
            <person name="Lucas S."/>
            <person name="Copeland A."/>
            <person name="Lapidus A."/>
            <person name="Glavina del Rio T."/>
            <person name="Dalin E."/>
            <person name="Tice H."/>
            <person name="Bruce D."/>
            <person name="Goodwin L."/>
            <person name="Pitluck S."/>
            <person name="Kyrpides N."/>
            <person name="Mavromatis K."/>
            <person name="Ivanova N."/>
            <person name="Mikhailova N."/>
            <person name="Chertkov O."/>
            <person name="Brettin T."/>
            <person name="Detter J.C."/>
            <person name="Han C."/>
            <person name="Larimer F."/>
            <person name="Land M."/>
            <person name="Hauser L."/>
            <person name="Markowitz V."/>
            <person name="Cheng J.-F."/>
            <person name="Hugenholtz P."/>
            <person name="Woyke T."/>
            <person name="Wu D."/>
            <person name="Pukall R."/>
            <person name="Steenblock K."/>
            <person name="Schneider S."/>
            <person name="Klenk H.-P."/>
            <person name="Eisen J.A."/>
        </authorList>
    </citation>
    <scope>NUCLEOTIDE SEQUENCE [LARGE SCALE GENOMIC DNA]</scope>
    <source>
        <strain evidence="3">DSM 14684 / CIP 108061 / JCM 11494 / NBRC 100937 / ID131577</strain>
    </source>
</reference>
<dbReference type="SUPFAM" id="SSF55729">
    <property type="entry name" value="Acyl-CoA N-acyltransferases (Nat)"/>
    <property type="match status" value="1"/>
</dbReference>
<name>D3EZ20_CONWI</name>
<dbReference type="HOGENOM" id="CLU_1068372_0_0_11"/>
<dbReference type="CDD" id="cd04301">
    <property type="entry name" value="NAT_SF"/>
    <property type="match status" value="1"/>
</dbReference>
<dbReference type="PROSITE" id="PS51186">
    <property type="entry name" value="GNAT"/>
    <property type="match status" value="1"/>
</dbReference>
<dbReference type="Gene3D" id="3.40.630.30">
    <property type="match status" value="1"/>
</dbReference>
<dbReference type="InterPro" id="IPR000182">
    <property type="entry name" value="GNAT_dom"/>
</dbReference>
<evidence type="ECO:0000259" key="1">
    <source>
        <dbReference type="PROSITE" id="PS51186"/>
    </source>
</evidence>
<accession>D3EZ20</accession>
<evidence type="ECO:0000313" key="2">
    <source>
        <dbReference type="EMBL" id="ADB49894.1"/>
    </source>
</evidence>
<keyword evidence="3" id="KW-1185">Reference proteome</keyword>
<dbReference type="AlphaFoldDB" id="D3EZ20"/>
<dbReference type="EMBL" id="CP001854">
    <property type="protein sequence ID" value="ADB49894.1"/>
    <property type="molecule type" value="Genomic_DNA"/>
</dbReference>
<gene>
    <name evidence="2" type="ordered locus">Cwoe_1466</name>
</gene>
<dbReference type="STRING" id="469383.Cwoe_1466"/>